<keyword evidence="4" id="KW-0378">Hydrolase</keyword>
<name>A0A3E3ICN3_9FIRM</name>
<evidence type="ECO:0000313" key="9">
    <source>
        <dbReference type="Proteomes" id="UP000260812"/>
    </source>
</evidence>
<accession>A0A3E3ICN3</accession>
<dbReference type="Gene3D" id="3.20.20.80">
    <property type="entry name" value="Glycosidases"/>
    <property type="match status" value="1"/>
</dbReference>
<protein>
    <recommendedName>
        <fullName evidence="2">alpha-L-fucosidase</fullName>
        <ecNumber evidence="2">3.2.1.51</ecNumber>
    </recommendedName>
</protein>
<dbReference type="Proteomes" id="UP000261166">
    <property type="component" value="Unassembled WGS sequence"/>
</dbReference>
<evidence type="ECO:0000256" key="1">
    <source>
        <dbReference type="ARBA" id="ARBA00007951"/>
    </source>
</evidence>
<dbReference type="GO" id="GO:0006004">
    <property type="term" value="P:fucose metabolic process"/>
    <property type="evidence" value="ECO:0007669"/>
    <property type="project" value="TreeGrafter"/>
</dbReference>
<keyword evidence="9" id="KW-1185">Reference proteome</keyword>
<evidence type="ECO:0000256" key="2">
    <source>
        <dbReference type="ARBA" id="ARBA00012662"/>
    </source>
</evidence>
<dbReference type="InterPro" id="IPR017853">
    <property type="entry name" value="GH"/>
</dbReference>
<dbReference type="EMBL" id="QVLV01000003">
    <property type="protein sequence ID" value="RGE63630.1"/>
    <property type="molecule type" value="Genomic_DNA"/>
</dbReference>
<dbReference type="Pfam" id="PF01120">
    <property type="entry name" value="Alpha_L_fucos"/>
    <property type="match status" value="1"/>
</dbReference>
<dbReference type="PANTHER" id="PTHR10030:SF37">
    <property type="entry name" value="ALPHA-L-FUCOSIDASE-RELATED"/>
    <property type="match status" value="1"/>
</dbReference>
<dbReference type="EMBL" id="QVLU01000037">
    <property type="protein sequence ID" value="RGE64741.1"/>
    <property type="molecule type" value="Genomic_DNA"/>
</dbReference>
<dbReference type="OrthoDB" id="107551at2"/>
<comment type="caution">
    <text evidence="8">The sequence shown here is derived from an EMBL/GenBank/DDBJ whole genome shotgun (WGS) entry which is preliminary data.</text>
</comment>
<feature type="domain" description="Glycoside hydrolase family 29 N-terminal" evidence="6">
    <location>
        <begin position="17"/>
        <end position="60"/>
    </location>
</feature>
<reference evidence="8 10" key="1">
    <citation type="submission" date="2018-08" db="EMBL/GenBank/DDBJ databases">
        <title>A genome reference for cultivated species of the human gut microbiota.</title>
        <authorList>
            <person name="Zou Y."/>
            <person name="Xue W."/>
            <person name="Luo G."/>
        </authorList>
    </citation>
    <scope>NUCLEOTIDE SEQUENCE [LARGE SCALE GENOMIC DNA]</scope>
    <source>
        <strain evidence="8 10">AF26-4BH</strain>
        <strain evidence="7">TF05-5AC</strain>
    </source>
</reference>
<dbReference type="InterPro" id="IPR000933">
    <property type="entry name" value="Glyco_hydro_29"/>
</dbReference>
<dbReference type="SUPFAM" id="SSF51445">
    <property type="entry name" value="(Trans)glycosidases"/>
    <property type="match status" value="1"/>
</dbReference>
<evidence type="ECO:0000256" key="3">
    <source>
        <dbReference type="ARBA" id="ARBA00022729"/>
    </source>
</evidence>
<dbReference type="SUPFAM" id="SSF49785">
    <property type="entry name" value="Galactose-binding domain-like"/>
    <property type="match status" value="1"/>
</dbReference>
<evidence type="ECO:0000259" key="6">
    <source>
        <dbReference type="Pfam" id="PF01120"/>
    </source>
</evidence>
<dbReference type="Proteomes" id="UP000260812">
    <property type="component" value="Unassembled WGS sequence"/>
</dbReference>
<evidence type="ECO:0000256" key="5">
    <source>
        <dbReference type="ARBA" id="ARBA00023295"/>
    </source>
</evidence>
<dbReference type="GO" id="GO:0005764">
    <property type="term" value="C:lysosome"/>
    <property type="evidence" value="ECO:0007669"/>
    <property type="project" value="TreeGrafter"/>
</dbReference>
<dbReference type="PANTHER" id="PTHR10030">
    <property type="entry name" value="ALPHA-L-FUCOSIDASE"/>
    <property type="match status" value="1"/>
</dbReference>
<sequence>MICYDAGIIFNFTYYLLVYIYINSVGGNATFLLNIPPTREGIFHENDVKRLEEMGDYLKAVFARNLLEEAGICVDSWEEGYDIEAVRRDNYEQFFKTEDGIRSADIKVSFPHPVSVSHVVLKENIRMSQRIEGFEIMDDKGHVLYQGSTVGYKKIAVFPRTAVKELHIHITDARVCPTLAFLGIY</sequence>
<dbReference type="InterPro" id="IPR008979">
    <property type="entry name" value="Galactose-bd-like_sf"/>
</dbReference>
<dbReference type="EC" id="3.2.1.51" evidence="2"/>
<keyword evidence="5" id="KW-0326">Glycosidase</keyword>
<comment type="similarity">
    <text evidence="1">Belongs to the glycosyl hydrolase 29 family.</text>
</comment>
<evidence type="ECO:0000256" key="4">
    <source>
        <dbReference type="ARBA" id="ARBA00022801"/>
    </source>
</evidence>
<dbReference type="Gene3D" id="2.60.120.260">
    <property type="entry name" value="Galactose-binding domain-like"/>
    <property type="match status" value="1"/>
</dbReference>
<dbReference type="InterPro" id="IPR057739">
    <property type="entry name" value="Glyco_hydro_29_N"/>
</dbReference>
<dbReference type="AlphaFoldDB" id="A0A3E3ICN3"/>
<evidence type="ECO:0000313" key="8">
    <source>
        <dbReference type="EMBL" id="RGE64741.1"/>
    </source>
</evidence>
<proteinExistence type="inferred from homology"/>
<dbReference type="GO" id="GO:0004560">
    <property type="term" value="F:alpha-L-fucosidase activity"/>
    <property type="evidence" value="ECO:0007669"/>
    <property type="project" value="InterPro"/>
</dbReference>
<organism evidence="8 10">
    <name type="scientific">Eisenbergiella massiliensis</name>
    <dbReference type="NCBI Taxonomy" id="1720294"/>
    <lineage>
        <taxon>Bacteria</taxon>
        <taxon>Bacillati</taxon>
        <taxon>Bacillota</taxon>
        <taxon>Clostridia</taxon>
        <taxon>Lachnospirales</taxon>
        <taxon>Lachnospiraceae</taxon>
        <taxon>Eisenbergiella</taxon>
    </lineage>
</organism>
<evidence type="ECO:0000313" key="7">
    <source>
        <dbReference type="EMBL" id="RGE63630.1"/>
    </source>
</evidence>
<evidence type="ECO:0000313" key="10">
    <source>
        <dbReference type="Proteomes" id="UP000261166"/>
    </source>
</evidence>
<gene>
    <name evidence="8" type="ORF">DWY69_26510</name>
    <name evidence="7" type="ORF">DXC51_06740</name>
</gene>
<dbReference type="GO" id="GO:0016139">
    <property type="term" value="P:glycoside catabolic process"/>
    <property type="evidence" value="ECO:0007669"/>
    <property type="project" value="TreeGrafter"/>
</dbReference>
<keyword evidence="3" id="KW-0732">Signal</keyword>